<evidence type="ECO:0000313" key="1">
    <source>
        <dbReference type="EMBL" id="EFB90485.1"/>
    </source>
</evidence>
<comment type="caution">
    <text evidence="1">The sequence shown here is derived from an EMBL/GenBank/DDBJ whole genome shotgun (WGS) entry which is preliminary data.</text>
</comment>
<protein>
    <submittedName>
        <fullName evidence="1">Uncharacterized protein</fullName>
    </submittedName>
</protein>
<gene>
    <name evidence="1" type="ORF">HMPREF7215_2121</name>
</gene>
<dbReference type="Proteomes" id="UP000006462">
    <property type="component" value="Unassembled WGS sequence"/>
</dbReference>
<dbReference type="EMBL" id="ADFP01000079">
    <property type="protein sequence ID" value="EFB90485.1"/>
    <property type="molecule type" value="Genomic_DNA"/>
</dbReference>
<proteinExistence type="predicted"/>
<accession>A0ABM9ZUD0</accession>
<organism evidence="1 2">
    <name type="scientific">Pyramidobacter piscolens W5455</name>
    <dbReference type="NCBI Taxonomy" id="352165"/>
    <lineage>
        <taxon>Bacteria</taxon>
        <taxon>Thermotogati</taxon>
        <taxon>Synergistota</taxon>
        <taxon>Synergistia</taxon>
        <taxon>Synergistales</taxon>
        <taxon>Dethiosulfovibrionaceae</taxon>
        <taxon>Pyramidobacter</taxon>
    </lineage>
</organism>
<name>A0ABM9ZUD0_9BACT</name>
<reference evidence="1 2" key="1">
    <citation type="submission" date="2009-12" db="EMBL/GenBank/DDBJ databases">
        <authorList>
            <person name="Shrivastava S."/>
            <person name="Madupu R."/>
            <person name="Durkin A.S."/>
            <person name="Torralba M."/>
            <person name="Methe B."/>
            <person name="Sutton G.G."/>
            <person name="Strausberg R.L."/>
            <person name="Nelson K.E."/>
        </authorList>
    </citation>
    <scope>NUCLEOTIDE SEQUENCE [LARGE SCALE GENOMIC DNA]</scope>
    <source>
        <strain evidence="1 2">W5455</strain>
    </source>
</reference>
<evidence type="ECO:0000313" key="2">
    <source>
        <dbReference type="Proteomes" id="UP000006462"/>
    </source>
</evidence>
<sequence length="69" mass="7951">MPARRFEPRFAYCNAERRQNQPFSSLPTPRGLAVFRQGMFHVEHFIRRSAPILTLEGFDGNAKTDGIRS</sequence>
<keyword evidence="2" id="KW-1185">Reference proteome</keyword>